<protein>
    <submittedName>
        <fullName evidence="8">Transcriptional repressor</fullName>
    </submittedName>
</protein>
<evidence type="ECO:0000259" key="7">
    <source>
        <dbReference type="PROSITE" id="PS50157"/>
    </source>
</evidence>
<feature type="compositionally biased region" description="Polar residues" evidence="6">
    <location>
        <begin position="139"/>
        <end position="148"/>
    </location>
</feature>
<keyword evidence="3 5" id="KW-0863">Zinc-finger</keyword>
<keyword evidence="4" id="KW-0862">Zinc</keyword>
<evidence type="ECO:0000256" key="4">
    <source>
        <dbReference type="ARBA" id="ARBA00022833"/>
    </source>
</evidence>
<dbReference type="InterPro" id="IPR013087">
    <property type="entry name" value="Znf_C2H2_type"/>
</dbReference>
<dbReference type="EMBL" id="JAABOA010000005">
    <property type="protein sequence ID" value="KAF9586720.1"/>
    <property type="molecule type" value="Genomic_DNA"/>
</dbReference>
<keyword evidence="1" id="KW-0479">Metal-binding</keyword>
<dbReference type="SMART" id="SM00355">
    <property type="entry name" value="ZnF_C2H2"/>
    <property type="match status" value="1"/>
</dbReference>
<dbReference type="GO" id="GO:0000785">
    <property type="term" value="C:chromatin"/>
    <property type="evidence" value="ECO:0007669"/>
    <property type="project" value="TreeGrafter"/>
</dbReference>
<evidence type="ECO:0000313" key="9">
    <source>
        <dbReference type="Proteomes" id="UP000780801"/>
    </source>
</evidence>
<feature type="compositionally biased region" description="Low complexity" evidence="6">
    <location>
        <begin position="85"/>
        <end position="100"/>
    </location>
</feature>
<dbReference type="SUPFAM" id="SSF57667">
    <property type="entry name" value="beta-beta-alpha zinc fingers"/>
    <property type="match status" value="1"/>
</dbReference>
<evidence type="ECO:0000256" key="3">
    <source>
        <dbReference type="ARBA" id="ARBA00022771"/>
    </source>
</evidence>
<dbReference type="PROSITE" id="PS00028">
    <property type="entry name" value="ZINC_FINGER_C2H2_1"/>
    <property type="match status" value="1"/>
</dbReference>
<feature type="non-terminal residue" evidence="8">
    <location>
        <position position="1"/>
    </location>
</feature>
<gene>
    <name evidence="8" type="primary">NRG1_1</name>
    <name evidence="8" type="ORF">BGW38_007553</name>
</gene>
<proteinExistence type="predicted"/>
<dbReference type="GO" id="GO:0031519">
    <property type="term" value="C:PcG protein complex"/>
    <property type="evidence" value="ECO:0007669"/>
    <property type="project" value="TreeGrafter"/>
</dbReference>
<dbReference type="GO" id="GO:0000981">
    <property type="term" value="F:DNA-binding transcription factor activity, RNA polymerase II-specific"/>
    <property type="evidence" value="ECO:0007669"/>
    <property type="project" value="TreeGrafter"/>
</dbReference>
<dbReference type="OrthoDB" id="6365676at2759"/>
<dbReference type="Pfam" id="PF00096">
    <property type="entry name" value="zf-C2H2"/>
    <property type="match status" value="1"/>
</dbReference>
<dbReference type="PROSITE" id="PS50157">
    <property type="entry name" value="ZINC_FINGER_C2H2_2"/>
    <property type="match status" value="1"/>
</dbReference>
<feature type="domain" description="C2H2-type" evidence="7">
    <location>
        <begin position="21"/>
        <end position="50"/>
    </location>
</feature>
<feature type="compositionally biased region" description="Low complexity" evidence="6">
    <location>
        <begin position="60"/>
        <end position="70"/>
    </location>
</feature>
<keyword evidence="9" id="KW-1185">Reference proteome</keyword>
<dbReference type="PANTHER" id="PTHR14003">
    <property type="entry name" value="TRANSCRIPTIONAL REPRESSOR PROTEIN YY"/>
    <property type="match status" value="1"/>
</dbReference>
<evidence type="ECO:0000313" key="8">
    <source>
        <dbReference type="EMBL" id="KAF9586720.1"/>
    </source>
</evidence>
<evidence type="ECO:0000256" key="2">
    <source>
        <dbReference type="ARBA" id="ARBA00022737"/>
    </source>
</evidence>
<evidence type="ECO:0000256" key="5">
    <source>
        <dbReference type="PROSITE-ProRule" id="PRU00042"/>
    </source>
</evidence>
<dbReference type="GO" id="GO:0005667">
    <property type="term" value="C:transcription regulator complex"/>
    <property type="evidence" value="ECO:0007669"/>
    <property type="project" value="TreeGrafter"/>
</dbReference>
<dbReference type="Gene3D" id="3.30.160.60">
    <property type="entry name" value="Classic Zinc Finger"/>
    <property type="match status" value="1"/>
</dbReference>
<accession>A0A9P6KJC9</accession>
<dbReference type="PANTHER" id="PTHR14003:SF19">
    <property type="entry name" value="YY2 TRANSCRIPTION FACTOR"/>
    <property type="match status" value="1"/>
</dbReference>
<dbReference type="GO" id="GO:0000978">
    <property type="term" value="F:RNA polymerase II cis-regulatory region sequence-specific DNA binding"/>
    <property type="evidence" value="ECO:0007669"/>
    <property type="project" value="TreeGrafter"/>
</dbReference>
<dbReference type="FunFam" id="3.30.160.60:FF:002343">
    <property type="entry name" value="Zinc finger protein 33A"/>
    <property type="match status" value="1"/>
</dbReference>
<sequence>SFTRSGHLARHIRSHTSEKLFVCPVESCGLGFTRSDALREHSRSHGTRSKSRKACDSKSAKAASESTPSSPQTKSISASETPINSARSSMSPFSMSPSLSETDEPVSDFSVWPRPAPVPGPAESINCPLQQQQQQQQQFYQRPMTSHGSHMGSGMLQTPPYSPPMSPRYGAATAARYASAPYPSAKSAAMSSMMESTYHPIRHNTSCGNNSTSAGLHRISDILSGPKQLPLPLPLLGGTRNDHSFPHQQSSHNYGSDVRLPPIRDLMH</sequence>
<dbReference type="Proteomes" id="UP000780801">
    <property type="component" value="Unassembled WGS sequence"/>
</dbReference>
<evidence type="ECO:0000256" key="1">
    <source>
        <dbReference type="ARBA" id="ARBA00022723"/>
    </source>
</evidence>
<feature type="compositionally biased region" description="Polar residues" evidence="6">
    <location>
        <begin position="71"/>
        <end position="84"/>
    </location>
</feature>
<comment type="caution">
    <text evidence="8">The sequence shown here is derived from an EMBL/GenBank/DDBJ whole genome shotgun (WGS) entry which is preliminary data.</text>
</comment>
<feature type="region of interest" description="Disordered" evidence="6">
    <location>
        <begin position="39"/>
        <end position="164"/>
    </location>
</feature>
<reference evidence="8" key="1">
    <citation type="journal article" date="2020" name="Fungal Divers.">
        <title>Resolving the Mortierellaceae phylogeny through synthesis of multi-gene phylogenetics and phylogenomics.</title>
        <authorList>
            <person name="Vandepol N."/>
            <person name="Liber J."/>
            <person name="Desiro A."/>
            <person name="Na H."/>
            <person name="Kennedy M."/>
            <person name="Barry K."/>
            <person name="Grigoriev I.V."/>
            <person name="Miller A.N."/>
            <person name="O'Donnell K."/>
            <person name="Stajich J.E."/>
            <person name="Bonito G."/>
        </authorList>
    </citation>
    <scope>NUCLEOTIDE SEQUENCE</scope>
    <source>
        <strain evidence="8">KOD1015</strain>
    </source>
</reference>
<organism evidence="8 9">
    <name type="scientific">Lunasporangiospora selenospora</name>
    <dbReference type="NCBI Taxonomy" id="979761"/>
    <lineage>
        <taxon>Eukaryota</taxon>
        <taxon>Fungi</taxon>
        <taxon>Fungi incertae sedis</taxon>
        <taxon>Mucoromycota</taxon>
        <taxon>Mortierellomycotina</taxon>
        <taxon>Mortierellomycetes</taxon>
        <taxon>Mortierellales</taxon>
        <taxon>Mortierellaceae</taxon>
        <taxon>Lunasporangiospora</taxon>
    </lineage>
</organism>
<evidence type="ECO:0000256" key="6">
    <source>
        <dbReference type="SAM" id="MobiDB-lite"/>
    </source>
</evidence>
<name>A0A9P6KJC9_9FUNG</name>
<feature type="region of interest" description="Disordered" evidence="6">
    <location>
        <begin position="239"/>
        <end position="268"/>
    </location>
</feature>
<dbReference type="GO" id="GO:0008270">
    <property type="term" value="F:zinc ion binding"/>
    <property type="evidence" value="ECO:0007669"/>
    <property type="project" value="UniProtKB-KW"/>
</dbReference>
<dbReference type="AlphaFoldDB" id="A0A9P6KJC9"/>
<dbReference type="InterPro" id="IPR036236">
    <property type="entry name" value="Znf_C2H2_sf"/>
</dbReference>
<keyword evidence="2" id="KW-0677">Repeat</keyword>